<dbReference type="Proteomes" id="UP001172102">
    <property type="component" value="Unassembled WGS sequence"/>
</dbReference>
<dbReference type="PANTHER" id="PTHR33365:SF4">
    <property type="entry name" value="CYCLOCHLOROTINE BIOSYNTHESIS PROTEIN O"/>
    <property type="match status" value="1"/>
</dbReference>
<name>A0AA39ZSF7_9PEZI</name>
<evidence type="ECO:0000256" key="6">
    <source>
        <dbReference type="ARBA" id="ARBA00023136"/>
    </source>
</evidence>
<dbReference type="AlphaFoldDB" id="A0AA39ZSF7"/>
<feature type="transmembrane region" description="Helical" evidence="9">
    <location>
        <begin position="45"/>
        <end position="66"/>
    </location>
</feature>
<keyword evidence="11" id="KW-1185">Reference proteome</keyword>
<protein>
    <submittedName>
        <fullName evidence="10">Uncharacterized protein</fullName>
    </submittedName>
</protein>
<dbReference type="Pfam" id="PF11807">
    <property type="entry name" value="UstYa"/>
    <property type="match status" value="1"/>
</dbReference>
<evidence type="ECO:0000256" key="7">
    <source>
        <dbReference type="ARBA" id="ARBA00023180"/>
    </source>
</evidence>
<organism evidence="10 11">
    <name type="scientific">Lasiosphaeris hirsuta</name>
    <dbReference type="NCBI Taxonomy" id="260670"/>
    <lineage>
        <taxon>Eukaryota</taxon>
        <taxon>Fungi</taxon>
        <taxon>Dikarya</taxon>
        <taxon>Ascomycota</taxon>
        <taxon>Pezizomycotina</taxon>
        <taxon>Sordariomycetes</taxon>
        <taxon>Sordariomycetidae</taxon>
        <taxon>Sordariales</taxon>
        <taxon>Lasiosphaeriaceae</taxon>
        <taxon>Lasiosphaeris</taxon>
    </lineage>
</organism>
<evidence type="ECO:0000256" key="5">
    <source>
        <dbReference type="ARBA" id="ARBA00023026"/>
    </source>
</evidence>
<comment type="pathway">
    <text evidence="2">Mycotoxin biosynthesis.</text>
</comment>
<evidence type="ECO:0000256" key="2">
    <source>
        <dbReference type="ARBA" id="ARBA00004685"/>
    </source>
</evidence>
<evidence type="ECO:0000256" key="1">
    <source>
        <dbReference type="ARBA" id="ARBA00004167"/>
    </source>
</evidence>
<evidence type="ECO:0000313" key="11">
    <source>
        <dbReference type="Proteomes" id="UP001172102"/>
    </source>
</evidence>
<evidence type="ECO:0000256" key="9">
    <source>
        <dbReference type="SAM" id="Phobius"/>
    </source>
</evidence>
<dbReference type="PANTHER" id="PTHR33365">
    <property type="entry name" value="YALI0B05434P"/>
    <property type="match status" value="1"/>
</dbReference>
<dbReference type="EMBL" id="JAUKUA010000008">
    <property type="protein sequence ID" value="KAK0702767.1"/>
    <property type="molecule type" value="Genomic_DNA"/>
</dbReference>
<keyword evidence="4 9" id="KW-1133">Transmembrane helix</keyword>
<proteinExistence type="inferred from homology"/>
<keyword evidence="5" id="KW-0843">Virulence</keyword>
<evidence type="ECO:0000256" key="3">
    <source>
        <dbReference type="ARBA" id="ARBA00022692"/>
    </source>
</evidence>
<comment type="subcellular location">
    <subcellularLocation>
        <location evidence="1">Membrane</location>
        <topology evidence="1">Single-pass membrane protein</topology>
    </subcellularLocation>
</comment>
<gene>
    <name evidence="10" type="ORF">B0H67DRAFT_650143</name>
</gene>
<sequence>MSSQRSSADLSDDALTWTEKEGLIYGNLSLPKRGRRWFRTSTHVLTLYLSNSVLLIVIIVLAIKLVQRRYIDPTIGVYSPANKAIEYIKEKKFRPALFEKTPYMGYPTAETDKLWQDLYNFGITTITEEEAKLLPHPTLAIPGTKEYLVELDVWHQLHCLNDLRMLLYPERFPGLAGVTDVNGTIDRDTFEFRHWDHCIDSIREAIMCNADVSPVPFRVNVPSNKVIVPRLSTTHTCRNFTKIQEWAKSHQAPNWDFNVTPEQAKEIIKQSGFDNSPWESIEDQYKFFPGDPFFQYWRDHPEEAEEARQKSAGGA</sequence>
<keyword evidence="3 9" id="KW-0812">Transmembrane</keyword>
<evidence type="ECO:0000313" key="10">
    <source>
        <dbReference type="EMBL" id="KAK0702767.1"/>
    </source>
</evidence>
<evidence type="ECO:0000256" key="4">
    <source>
        <dbReference type="ARBA" id="ARBA00022989"/>
    </source>
</evidence>
<evidence type="ECO:0000256" key="8">
    <source>
        <dbReference type="ARBA" id="ARBA00035112"/>
    </source>
</evidence>
<accession>A0AA39ZSF7</accession>
<comment type="caution">
    <text evidence="10">The sequence shown here is derived from an EMBL/GenBank/DDBJ whole genome shotgun (WGS) entry which is preliminary data.</text>
</comment>
<reference evidence="10" key="1">
    <citation type="submission" date="2023-06" db="EMBL/GenBank/DDBJ databases">
        <title>Genome-scale phylogeny and comparative genomics of the fungal order Sordariales.</title>
        <authorList>
            <consortium name="Lawrence Berkeley National Laboratory"/>
            <person name="Hensen N."/>
            <person name="Bonometti L."/>
            <person name="Westerberg I."/>
            <person name="Brannstrom I.O."/>
            <person name="Guillou S."/>
            <person name="Cros-Aarteil S."/>
            <person name="Calhoun S."/>
            <person name="Haridas S."/>
            <person name="Kuo A."/>
            <person name="Mondo S."/>
            <person name="Pangilinan J."/>
            <person name="Riley R."/>
            <person name="Labutti K."/>
            <person name="Andreopoulos B."/>
            <person name="Lipzen A."/>
            <person name="Chen C."/>
            <person name="Yanf M."/>
            <person name="Daum C."/>
            <person name="Ng V."/>
            <person name="Clum A."/>
            <person name="Steindorff A."/>
            <person name="Ohm R."/>
            <person name="Martin F."/>
            <person name="Silar P."/>
            <person name="Natvig D."/>
            <person name="Lalanne C."/>
            <person name="Gautier V."/>
            <person name="Ament-Velasquez S.L."/>
            <person name="Kruys A."/>
            <person name="Hutchinson M.I."/>
            <person name="Powell A.J."/>
            <person name="Barry K."/>
            <person name="Miller A.N."/>
            <person name="Grigoriev I.V."/>
            <person name="Debuchy R."/>
            <person name="Gladieux P."/>
            <person name="Thoren M.H."/>
            <person name="Johannesson H."/>
        </authorList>
    </citation>
    <scope>NUCLEOTIDE SEQUENCE</scope>
    <source>
        <strain evidence="10">SMH4607-1</strain>
    </source>
</reference>
<comment type="similarity">
    <text evidence="8">Belongs to the ustYa family.</text>
</comment>
<dbReference type="GO" id="GO:0016020">
    <property type="term" value="C:membrane"/>
    <property type="evidence" value="ECO:0007669"/>
    <property type="project" value="UniProtKB-SubCell"/>
</dbReference>
<dbReference type="GO" id="GO:0043386">
    <property type="term" value="P:mycotoxin biosynthetic process"/>
    <property type="evidence" value="ECO:0007669"/>
    <property type="project" value="InterPro"/>
</dbReference>
<dbReference type="InterPro" id="IPR021765">
    <property type="entry name" value="UstYa-like"/>
</dbReference>
<keyword evidence="7" id="KW-0325">Glycoprotein</keyword>
<keyword evidence="6 9" id="KW-0472">Membrane</keyword>